<dbReference type="Proteomes" id="UP001206595">
    <property type="component" value="Unassembled WGS sequence"/>
</dbReference>
<comment type="caution">
    <text evidence="3">The sequence shown here is derived from an EMBL/GenBank/DDBJ whole genome shotgun (WGS) entry which is preliminary data.</text>
</comment>
<evidence type="ECO:0000256" key="1">
    <source>
        <dbReference type="SAM" id="MobiDB-lite"/>
    </source>
</evidence>
<dbReference type="AlphaFoldDB" id="A0AAD5HGY9"/>
<dbReference type="SMART" id="SM00368">
    <property type="entry name" value="LRR_RI"/>
    <property type="match status" value="3"/>
</dbReference>
<evidence type="ECO:0000313" key="4">
    <source>
        <dbReference type="Proteomes" id="UP001206595"/>
    </source>
</evidence>
<dbReference type="SUPFAM" id="SSF52047">
    <property type="entry name" value="RNI-like"/>
    <property type="match status" value="1"/>
</dbReference>
<protein>
    <recommendedName>
        <fullName evidence="2">PH domain-containing protein</fullName>
    </recommendedName>
</protein>
<dbReference type="GeneID" id="75918592"/>
<organism evidence="3 4">
    <name type="scientific">Umbelopsis ramanniana AG</name>
    <dbReference type="NCBI Taxonomy" id="1314678"/>
    <lineage>
        <taxon>Eukaryota</taxon>
        <taxon>Fungi</taxon>
        <taxon>Fungi incertae sedis</taxon>
        <taxon>Mucoromycota</taxon>
        <taxon>Mucoromycotina</taxon>
        <taxon>Umbelopsidomycetes</taxon>
        <taxon>Umbelopsidales</taxon>
        <taxon>Umbelopsidaceae</taxon>
        <taxon>Umbelopsis</taxon>
    </lineage>
</organism>
<reference evidence="3" key="1">
    <citation type="submission" date="2021-06" db="EMBL/GenBank/DDBJ databases">
        <authorList>
            <consortium name="DOE Joint Genome Institute"/>
            <person name="Mondo S.J."/>
            <person name="Amses K.R."/>
            <person name="Simmons D.R."/>
            <person name="Longcore J.E."/>
            <person name="Seto K."/>
            <person name="Alves G.H."/>
            <person name="Bonds A.E."/>
            <person name="Quandt C.A."/>
            <person name="Davis W.J."/>
            <person name="Chang Y."/>
            <person name="Letcher P.M."/>
            <person name="Powell M.J."/>
            <person name="Kuo A."/>
            <person name="Labutti K."/>
            <person name="Pangilinan J."/>
            <person name="Andreopoulos W."/>
            <person name="Tritt A."/>
            <person name="Riley R."/>
            <person name="Hundley H."/>
            <person name="Johnson J."/>
            <person name="Lipzen A."/>
            <person name="Barry K."/>
            <person name="Berbee M.L."/>
            <person name="Buchler N.E."/>
            <person name="Grigoriev I.V."/>
            <person name="Spatafora J.W."/>
            <person name="Stajich J.E."/>
            <person name="James T.Y."/>
        </authorList>
    </citation>
    <scope>NUCLEOTIDE SEQUENCE</scope>
    <source>
        <strain evidence="3">AG</strain>
    </source>
</reference>
<accession>A0AAD5HGY9</accession>
<dbReference type="PANTHER" id="PTHR24114">
    <property type="entry name" value="LEUCINE RICH REPEAT FAMILY PROTEIN"/>
    <property type="match status" value="1"/>
</dbReference>
<feature type="region of interest" description="Disordered" evidence="1">
    <location>
        <begin position="49"/>
        <end position="75"/>
    </location>
</feature>
<feature type="domain" description="PH" evidence="2">
    <location>
        <begin position="80"/>
        <end position="200"/>
    </location>
</feature>
<dbReference type="Pfam" id="PF25353">
    <property type="entry name" value="PH_2nd_LRR"/>
    <property type="match status" value="1"/>
</dbReference>
<dbReference type="InterPro" id="IPR032675">
    <property type="entry name" value="LRR_dom_sf"/>
</dbReference>
<evidence type="ECO:0000259" key="2">
    <source>
        <dbReference type="SMART" id="SM00233"/>
    </source>
</evidence>
<dbReference type="Gene3D" id="3.80.10.10">
    <property type="entry name" value="Ribonuclease Inhibitor"/>
    <property type="match status" value="1"/>
</dbReference>
<dbReference type="PANTHER" id="PTHR24114:SF2">
    <property type="entry name" value="F-BOX DOMAIN-CONTAINING PROTEIN-RELATED"/>
    <property type="match status" value="1"/>
</dbReference>
<feature type="compositionally biased region" description="Polar residues" evidence="1">
    <location>
        <begin position="998"/>
        <end position="1008"/>
    </location>
</feature>
<gene>
    <name evidence="3" type="ORF">K450DRAFT_276998</name>
</gene>
<sequence length="1082" mass="120399">MMVDHSRVKTYGVPQNHMAHMVIPERQRTPVPSRSMDYHPMSSGASISGFTRTSSVSSSNSSIPQRSLSMSSRQSDSNAIMHMGAVTHTFDTTMFSKSKKEYCVLTHDELLRFKSSQKANQIFDFTLMKKRPNVKVSKSHHMLSKEGIIGVHYVPQSNTTFRIEHVDPLTKVISSICIFTSLQQDAIGWVNALRRLAQDNLSHISPVTSAERSMAIERMQKQRDTTDPVDDILVKQIVLKHQRQKPTSDNPHASKEIIVPVMFAIGKSSFYVLPHGFADDEYKKVIFRDRHGLLTIQHISFSGRDDSFELTVRNVAKDSQKLLFVSCHCEEIIRQLRVSISNLVPFYPIPPYTLDVVDALQSTRVEPTIDISKLGDRGFDALLEGYCAAMNLDKRRFAFTISSIPDMPGARHINVHSPNEINESPAVYSKYELLALFRALRHNVTFRDIDFSNVNLHPLEQWPARIEDGWTNSLEGGAAIDNVLSSEMWSLFMHNKKLRKIDFTNCGIGKCGGSKSAIHVIGKTMESRQIGINAIHIGKNQITDTDIDALLAGVKANRKALKELSVAYCGLSRNQLERIVECILSAMPAHLRHLDLSHNYTYFSEELLSNLLRRCAHLSTLKMRKCNVITDFNTLSQLHIQSLDVGRIGLSDHQVGTLCSWIQSPSFDKVRRLGVDNCGLKSRQISAIFQAIGQSNNREVDLVAGANPYMSEPSSLGLLWTALAVPNGPVALSLANTEWEDAVLHELFTSLTHNRTIKTLDLSGISMTTAVSNETIHALAGLFEQNRVIEDLDLGGGENTRGLGPALAGAFIGLTTNTRLRCLRLGNLQMGPAGVIELQKCLINNRTIQELHIDQNNLNIEAFIAIQKLVTGSGSIIFLPRPNLDLRREQKRLDALAQALIESQSESQFLLVYSTGADARKAKSQFEVQTTARQATERDRAQIGKVVEDIMRAVANNKQRWNAQQATINPASPIQLSPGGLSPIQIPSLRERDRGESSSKITSFAGSRASQLSNMTGSDFYDSPNALAPITPLTPKPLTQSPHDWRLKKVLERDDMEPLALGQAYLDAVDAYTSIIDTNYKT</sequence>
<feature type="region of interest" description="Disordered" evidence="1">
    <location>
        <begin position="969"/>
        <end position="1008"/>
    </location>
</feature>
<reference evidence="3" key="2">
    <citation type="journal article" date="2022" name="Proc. Natl. Acad. Sci. U.S.A.">
        <title>Diploid-dominant life cycles characterize the early evolution of Fungi.</title>
        <authorList>
            <person name="Amses K.R."/>
            <person name="Simmons D.R."/>
            <person name="Longcore J.E."/>
            <person name="Mondo S.J."/>
            <person name="Seto K."/>
            <person name="Jeronimo G.H."/>
            <person name="Bonds A.E."/>
            <person name="Quandt C.A."/>
            <person name="Davis W.J."/>
            <person name="Chang Y."/>
            <person name="Federici B.A."/>
            <person name="Kuo A."/>
            <person name="LaButti K."/>
            <person name="Pangilinan J."/>
            <person name="Andreopoulos W."/>
            <person name="Tritt A."/>
            <person name="Riley R."/>
            <person name="Hundley H."/>
            <person name="Johnson J."/>
            <person name="Lipzen A."/>
            <person name="Barry K."/>
            <person name="Lang B.F."/>
            <person name="Cuomo C.A."/>
            <person name="Buchler N.E."/>
            <person name="Grigoriev I.V."/>
            <person name="Spatafora J.W."/>
            <person name="Stajich J.E."/>
            <person name="James T.Y."/>
        </authorList>
    </citation>
    <scope>NUCLEOTIDE SEQUENCE</scope>
    <source>
        <strain evidence="3">AG</strain>
    </source>
</reference>
<dbReference type="InterPro" id="IPR057334">
    <property type="entry name" value="PH_2nd_LRR"/>
</dbReference>
<dbReference type="InterPro" id="IPR052394">
    <property type="entry name" value="LRR-containing"/>
</dbReference>
<dbReference type="InterPro" id="IPR001849">
    <property type="entry name" value="PH_domain"/>
</dbReference>
<dbReference type="EMBL" id="MU620894">
    <property type="protein sequence ID" value="KAI8584010.1"/>
    <property type="molecule type" value="Genomic_DNA"/>
</dbReference>
<dbReference type="SMART" id="SM00233">
    <property type="entry name" value="PH"/>
    <property type="match status" value="1"/>
</dbReference>
<dbReference type="RefSeq" id="XP_051449014.1">
    <property type="nucleotide sequence ID" value="XM_051593250.1"/>
</dbReference>
<keyword evidence="4" id="KW-1185">Reference proteome</keyword>
<proteinExistence type="predicted"/>
<name>A0AAD5HGY9_UMBRA</name>
<evidence type="ECO:0000313" key="3">
    <source>
        <dbReference type="EMBL" id="KAI8584010.1"/>
    </source>
</evidence>